<dbReference type="InterPro" id="IPR009056">
    <property type="entry name" value="Cyt_c-like_dom"/>
</dbReference>
<dbReference type="InterPro" id="IPR036909">
    <property type="entry name" value="Cyt_c-like_dom_sf"/>
</dbReference>
<gene>
    <name evidence="1" type="ORF">F0P96_03135</name>
</gene>
<dbReference type="Pfam" id="PF13442">
    <property type="entry name" value="Cytochrome_CBB3"/>
    <property type="match status" value="1"/>
</dbReference>
<dbReference type="PANTHER" id="PTHR35008">
    <property type="entry name" value="BLL4482 PROTEIN-RELATED"/>
    <property type="match status" value="1"/>
</dbReference>
<dbReference type="PROSITE" id="PS51007">
    <property type="entry name" value="CYTC"/>
    <property type="match status" value="2"/>
</dbReference>
<dbReference type="Gene3D" id="1.10.760.10">
    <property type="entry name" value="Cytochrome c-like domain"/>
    <property type="match status" value="2"/>
</dbReference>
<protein>
    <submittedName>
        <fullName evidence="1">Cytochrome c</fullName>
    </submittedName>
</protein>
<evidence type="ECO:0000313" key="1">
    <source>
        <dbReference type="EMBL" id="KAA9339622.1"/>
    </source>
</evidence>
<dbReference type="GO" id="GO:0020037">
    <property type="term" value="F:heme binding"/>
    <property type="evidence" value="ECO:0007669"/>
    <property type="project" value="InterPro"/>
</dbReference>
<dbReference type="PANTHER" id="PTHR35008:SF4">
    <property type="entry name" value="BLL4482 PROTEIN"/>
    <property type="match status" value="1"/>
</dbReference>
<comment type="caution">
    <text evidence="1">The sequence shown here is derived from an EMBL/GenBank/DDBJ whole genome shotgun (WGS) entry which is preliminary data.</text>
</comment>
<evidence type="ECO:0000313" key="2">
    <source>
        <dbReference type="Proteomes" id="UP000326380"/>
    </source>
</evidence>
<sequence length="324" mass="35002">MKKVLRVLGLLVAGLVFLGACAATFVQVRGIPSYDVPKLKLAPVAYTPARIEHGRRLAMSICASCHFDKKTGRFSGQELKDIPAQFGRFYSANITSDKAHGIGGWTDAQVVTLLRTGIGPDGRIRSVMPSFERLSDEDVLSIVAFLRSGEAEVQPASQTSHVQEPSFFGNVLANTIIQPAELPAKPILQPNPADAVAFGNYLVTSRYKCYDCHSGDILKTDSKNPEKSFGYMGGGSVLQDAEGHDIISRNLTADPETGTGDWTAEQFTQAMKYGKSPNGVLRYPMPKYSLVTDDEARAIFAYLRTVPVIKNATPEDGSAAVAAK</sequence>
<organism evidence="1 2">
    <name type="scientific">Hymenobacter busanensis</name>
    <dbReference type="NCBI Taxonomy" id="2607656"/>
    <lineage>
        <taxon>Bacteria</taxon>
        <taxon>Pseudomonadati</taxon>
        <taxon>Bacteroidota</taxon>
        <taxon>Cytophagia</taxon>
        <taxon>Cytophagales</taxon>
        <taxon>Hymenobacteraceae</taxon>
        <taxon>Hymenobacter</taxon>
    </lineage>
</organism>
<dbReference type="EMBL" id="VTWU01000001">
    <property type="protein sequence ID" value="KAA9339622.1"/>
    <property type="molecule type" value="Genomic_DNA"/>
</dbReference>
<name>A0A7L4ZWN7_9BACT</name>
<dbReference type="Proteomes" id="UP000326380">
    <property type="component" value="Unassembled WGS sequence"/>
</dbReference>
<proteinExistence type="predicted"/>
<dbReference type="InterPro" id="IPR051459">
    <property type="entry name" value="Cytochrome_c-type_DH"/>
</dbReference>
<dbReference type="GO" id="GO:0009055">
    <property type="term" value="F:electron transfer activity"/>
    <property type="evidence" value="ECO:0007669"/>
    <property type="project" value="InterPro"/>
</dbReference>
<dbReference type="SUPFAM" id="SSF46626">
    <property type="entry name" value="Cytochrome c"/>
    <property type="match status" value="2"/>
</dbReference>
<keyword evidence="2" id="KW-1185">Reference proteome</keyword>
<reference evidence="1 2" key="1">
    <citation type="submission" date="2019-09" db="EMBL/GenBank/DDBJ databases">
        <title>Genome sequence of Hymenobacter sp. M3.</title>
        <authorList>
            <person name="Srinivasan S."/>
        </authorList>
    </citation>
    <scope>NUCLEOTIDE SEQUENCE [LARGE SCALE GENOMIC DNA]</scope>
    <source>
        <strain evidence="1 2">M3</strain>
    </source>
</reference>
<dbReference type="RefSeq" id="WP_151077270.1">
    <property type="nucleotide sequence ID" value="NZ_CP047647.1"/>
</dbReference>
<dbReference type="PROSITE" id="PS51257">
    <property type="entry name" value="PROKAR_LIPOPROTEIN"/>
    <property type="match status" value="1"/>
</dbReference>
<dbReference type="AlphaFoldDB" id="A0A7L4ZWN7"/>
<accession>A0A7L4ZWN7</accession>